<dbReference type="InterPro" id="IPR046342">
    <property type="entry name" value="CBS_dom_sf"/>
</dbReference>
<evidence type="ECO:0000256" key="3">
    <source>
        <dbReference type="ARBA" id="ARBA00022448"/>
    </source>
</evidence>
<reference evidence="11 12" key="1">
    <citation type="submission" date="2014-07" db="EMBL/GenBank/DDBJ databases">
        <authorList>
            <person name="Zhang J.E."/>
            <person name="Yang H."/>
            <person name="Guo J."/>
            <person name="Deng Z."/>
            <person name="Luo H."/>
            <person name="Luo M."/>
            <person name="Zhao B."/>
        </authorList>
    </citation>
    <scope>NUCLEOTIDE SEQUENCE [LARGE SCALE GENOMIC DNA]</scope>
    <source>
        <strain evidence="11 12">1CP</strain>
    </source>
</reference>
<evidence type="ECO:0000256" key="8">
    <source>
        <dbReference type="PROSITE-ProRule" id="PRU00703"/>
    </source>
</evidence>
<dbReference type="CDD" id="cd02205">
    <property type="entry name" value="CBS_pair_SF"/>
    <property type="match status" value="1"/>
</dbReference>
<dbReference type="EMBL" id="CP009111">
    <property type="protein sequence ID" value="ANS28232.1"/>
    <property type="molecule type" value="Genomic_DNA"/>
</dbReference>
<keyword evidence="4 9" id="KW-0812">Transmembrane</keyword>
<proteinExistence type="inferred from homology"/>
<evidence type="ECO:0000256" key="1">
    <source>
        <dbReference type="ARBA" id="ARBA00004141"/>
    </source>
</evidence>
<dbReference type="SUPFAM" id="SSF161093">
    <property type="entry name" value="MgtE membrane domain-like"/>
    <property type="match status" value="1"/>
</dbReference>
<feature type="transmembrane region" description="Helical" evidence="9">
    <location>
        <begin position="293"/>
        <end position="319"/>
    </location>
</feature>
<evidence type="ECO:0000256" key="7">
    <source>
        <dbReference type="ARBA" id="ARBA00023136"/>
    </source>
</evidence>
<organism evidence="11 12">
    <name type="scientific">Rhodococcus opacus</name>
    <name type="common">Nocardia opaca</name>
    <dbReference type="NCBI Taxonomy" id="37919"/>
    <lineage>
        <taxon>Bacteria</taxon>
        <taxon>Bacillati</taxon>
        <taxon>Actinomycetota</taxon>
        <taxon>Actinomycetes</taxon>
        <taxon>Mycobacteriales</taxon>
        <taxon>Nocardiaceae</taxon>
        <taxon>Rhodococcus</taxon>
    </lineage>
</organism>
<dbReference type="PANTHER" id="PTHR41394">
    <property type="entry name" value="MAGNESIUM TRANSPORTER MGTE"/>
    <property type="match status" value="1"/>
</dbReference>
<keyword evidence="7 9" id="KW-0472">Membrane</keyword>
<evidence type="ECO:0000313" key="12">
    <source>
        <dbReference type="Proteomes" id="UP000186108"/>
    </source>
</evidence>
<keyword evidence="8" id="KW-0129">CBS domain</keyword>
<sequence>MWPVSDNARPLAVPGSKGIHNTFGKGVPVSELLAFDDEPEPRTALWHACMRVPTAAPSDSVTAVLSDMATKRYDCASVVAVLVAGRLVGVASIERMFGAPGCAALRDVMDPNPPAVRPDTHQERAAWQAVQHGEPGLAVVDDDGRFRGLIAPQQLLTVLLQEHEEDLSRLGGFLHSVETTRETSVESVRRRLWHRVPWLLVGLLGAMVSAVFMAAFEVTLEANVAVAYFIPGIVYLADAVGTQTETLAIRGLSVGVGIRRIVRREALTGLSVGALLGAVMLPVVSLMTGDTMLAVAVAAAVLAASAIATIVAMVLPWLLQRLGKDPAFGSGPLATVVQDLLSIMIYFAAVTALVS</sequence>
<keyword evidence="6 9" id="KW-1133">Transmembrane helix</keyword>
<comment type="subcellular location">
    <subcellularLocation>
        <location evidence="1">Membrane</location>
        <topology evidence="1">Multi-pass membrane protein</topology>
    </subcellularLocation>
</comment>
<name>A0A1B1K6G7_RHOOP</name>
<feature type="transmembrane region" description="Helical" evidence="9">
    <location>
        <begin position="331"/>
        <end position="354"/>
    </location>
</feature>
<evidence type="ECO:0000259" key="10">
    <source>
        <dbReference type="PROSITE" id="PS51371"/>
    </source>
</evidence>
<dbReference type="PANTHER" id="PTHR41394:SF5">
    <property type="entry name" value="SLC41A_MGTE INTEGRAL MEMBRANE DOMAIN-CONTAINING PROTEIN"/>
    <property type="match status" value="1"/>
</dbReference>
<evidence type="ECO:0000256" key="4">
    <source>
        <dbReference type="ARBA" id="ARBA00022692"/>
    </source>
</evidence>
<dbReference type="PROSITE" id="PS51371">
    <property type="entry name" value="CBS"/>
    <property type="match status" value="1"/>
</dbReference>
<dbReference type="PATRIC" id="fig|37919.13.peg.3680"/>
<protein>
    <recommendedName>
        <fullName evidence="10">CBS domain-containing protein</fullName>
    </recommendedName>
</protein>
<dbReference type="SMART" id="SM00116">
    <property type="entry name" value="CBS"/>
    <property type="match status" value="2"/>
</dbReference>
<dbReference type="Gene3D" id="1.10.357.20">
    <property type="entry name" value="SLC41 divalent cation transporters, integral membrane domain"/>
    <property type="match status" value="1"/>
</dbReference>
<dbReference type="SUPFAM" id="SSF54631">
    <property type="entry name" value="CBS-domain pair"/>
    <property type="match status" value="1"/>
</dbReference>
<dbReference type="Proteomes" id="UP000186108">
    <property type="component" value="Chromosome"/>
</dbReference>
<dbReference type="Pfam" id="PF01769">
    <property type="entry name" value="MgtE"/>
    <property type="match status" value="1"/>
</dbReference>
<dbReference type="InterPro" id="IPR006667">
    <property type="entry name" value="SLC41_membr_dom"/>
</dbReference>
<feature type="domain" description="CBS" evidence="10">
    <location>
        <begin position="109"/>
        <end position="165"/>
    </location>
</feature>
<evidence type="ECO:0000313" key="11">
    <source>
        <dbReference type="EMBL" id="ANS28232.1"/>
    </source>
</evidence>
<dbReference type="Pfam" id="PF00571">
    <property type="entry name" value="CBS"/>
    <property type="match status" value="1"/>
</dbReference>
<feature type="transmembrane region" description="Helical" evidence="9">
    <location>
        <begin position="196"/>
        <end position="216"/>
    </location>
</feature>
<dbReference type="GO" id="GO:0016020">
    <property type="term" value="C:membrane"/>
    <property type="evidence" value="ECO:0007669"/>
    <property type="project" value="UniProtKB-SubCell"/>
</dbReference>
<dbReference type="InterPro" id="IPR000644">
    <property type="entry name" value="CBS_dom"/>
</dbReference>
<keyword evidence="5" id="KW-0460">Magnesium</keyword>
<dbReference type="AlphaFoldDB" id="A0A1B1K6G7"/>
<comment type="similarity">
    <text evidence="2">Belongs to the SLC41A transporter family.</text>
</comment>
<dbReference type="Gene3D" id="3.10.580.10">
    <property type="entry name" value="CBS-domain"/>
    <property type="match status" value="1"/>
</dbReference>
<evidence type="ECO:0000256" key="6">
    <source>
        <dbReference type="ARBA" id="ARBA00022989"/>
    </source>
</evidence>
<dbReference type="RefSeq" id="WP_414478870.1">
    <property type="nucleotide sequence ID" value="NZ_CP009111.1"/>
</dbReference>
<evidence type="ECO:0000256" key="9">
    <source>
        <dbReference type="SAM" id="Phobius"/>
    </source>
</evidence>
<dbReference type="InterPro" id="IPR036739">
    <property type="entry name" value="SLC41_membr_dom_sf"/>
</dbReference>
<feature type="transmembrane region" description="Helical" evidence="9">
    <location>
        <begin position="222"/>
        <end position="240"/>
    </location>
</feature>
<evidence type="ECO:0000256" key="5">
    <source>
        <dbReference type="ARBA" id="ARBA00022842"/>
    </source>
</evidence>
<accession>A0A1B1K6G7</accession>
<dbReference type="GO" id="GO:0008324">
    <property type="term" value="F:monoatomic cation transmembrane transporter activity"/>
    <property type="evidence" value="ECO:0007669"/>
    <property type="project" value="InterPro"/>
</dbReference>
<keyword evidence="3" id="KW-0813">Transport</keyword>
<evidence type="ECO:0000256" key="2">
    <source>
        <dbReference type="ARBA" id="ARBA00009749"/>
    </source>
</evidence>
<gene>
    <name evidence="11" type="ORF">R1CP_17730</name>
</gene>
<feature type="transmembrane region" description="Helical" evidence="9">
    <location>
        <begin position="267"/>
        <end position="287"/>
    </location>
</feature>